<proteinExistence type="predicted"/>
<dbReference type="AlphaFoldDB" id="A0A6H1ZPC3"/>
<evidence type="ECO:0000313" key="1">
    <source>
        <dbReference type="EMBL" id="QJA49312.1"/>
    </source>
</evidence>
<gene>
    <name evidence="2" type="ORF">MM415A01141_0016</name>
    <name evidence="1" type="ORF">TM448A01293_0005</name>
    <name evidence="3" type="ORF">TM448B00595_0022</name>
</gene>
<dbReference type="EMBL" id="MT142319">
    <property type="protein sequence ID" value="QJA78081.1"/>
    <property type="molecule type" value="Genomic_DNA"/>
</dbReference>
<dbReference type="EMBL" id="MT144637">
    <property type="protein sequence ID" value="QJH96032.1"/>
    <property type="molecule type" value="Genomic_DNA"/>
</dbReference>
<reference evidence="1" key="1">
    <citation type="submission" date="2020-03" db="EMBL/GenBank/DDBJ databases">
        <title>The deep terrestrial virosphere.</title>
        <authorList>
            <person name="Holmfeldt K."/>
            <person name="Nilsson E."/>
            <person name="Simone D."/>
            <person name="Lopez-Fernandez M."/>
            <person name="Wu X."/>
            <person name="de Brujin I."/>
            <person name="Lundin D."/>
            <person name="Andersson A."/>
            <person name="Bertilsson S."/>
            <person name="Dopson M."/>
        </authorList>
    </citation>
    <scope>NUCLEOTIDE SEQUENCE</scope>
    <source>
        <strain evidence="2">MM415A01141</strain>
        <strain evidence="1">TM448A01293</strain>
        <strain evidence="3">TM448B00595</strain>
    </source>
</reference>
<evidence type="ECO:0000313" key="2">
    <source>
        <dbReference type="EMBL" id="QJA78081.1"/>
    </source>
</evidence>
<accession>A0A6H1ZPC3</accession>
<protein>
    <submittedName>
        <fullName evidence="1">Uncharacterized protein</fullName>
    </submittedName>
</protein>
<organism evidence="1">
    <name type="scientific">viral metagenome</name>
    <dbReference type="NCBI Taxonomy" id="1070528"/>
    <lineage>
        <taxon>unclassified sequences</taxon>
        <taxon>metagenomes</taxon>
        <taxon>organismal metagenomes</taxon>
    </lineage>
</organism>
<evidence type="ECO:0000313" key="3">
    <source>
        <dbReference type="EMBL" id="QJH96032.1"/>
    </source>
</evidence>
<name>A0A6H1ZPC3_9ZZZZ</name>
<dbReference type="EMBL" id="MT144130">
    <property type="protein sequence ID" value="QJA49312.1"/>
    <property type="molecule type" value="Genomic_DNA"/>
</dbReference>
<sequence length="150" mass="17448">MPRTLPKQLDYIAKKDAVMVPDRGFAKQLKTLRGTLDVVWDWGSSKWKIWDFPKDSEPYHVLTVETKDKTYREVGADILLQLQKSLSLEYDKIEAYLDACDAQLRRRREKDFRNKIDSITRETFNYARGVLQVQVPRAAKVANVARSEDA</sequence>